<feature type="transmembrane region" description="Helical" evidence="6">
    <location>
        <begin position="101"/>
        <end position="120"/>
    </location>
</feature>
<evidence type="ECO:0000313" key="9">
    <source>
        <dbReference type="Proteomes" id="UP000182945"/>
    </source>
</evidence>
<keyword evidence="3 6" id="KW-0812">Transmembrane</keyword>
<dbReference type="PANTHER" id="PTHR36115">
    <property type="entry name" value="PROLINE-RICH ANTIGEN HOMOLOG-RELATED"/>
    <property type="match status" value="1"/>
</dbReference>
<dbReference type="Pfam" id="PF06271">
    <property type="entry name" value="RDD"/>
    <property type="match status" value="1"/>
</dbReference>
<sequence length="141" mass="15635">MDNYKPAGFWIRFLANFVDGIIISLMALIIAVIIGDQTFFQGGSSEDSISEGISSLLYSVVFIIIFTASKFRGSPGKMVCKIQVLNKDMTQISILKSVGRYFSYILSAIPFMLGFIVAGFTENKKALHDVICGTRVVYRNK</sequence>
<evidence type="ECO:0000259" key="7">
    <source>
        <dbReference type="Pfam" id="PF06271"/>
    </source>
</evidence>
<evidence type="ECO:0000256" key="5">
    <source>
        <dbReference type="ARBA" id="ARBA00023136"/>
    </source>
</evidence>
<dbReference type="InterPro" id="IPR051791">
    <property type="entry name" value="Pra-immunoreactive"/>
</dbReference>
<organism evidence="8 9">
    <name type="scientific">Virgibacillus halodenitrificans</name>
    <name type="common">Bacillus halodenitrificans</name>
    <dbReference type="NCBI Taxonomy" id="1482"/>
    <lineage>
        <taxon>Bacteria</taxon>
        <taxon>Bacillati</taxon>
        <taxon>Bacillota</taxon>
        <taxon>Bacilli</taxon>
        <taxon>Bacillales</taxon>
        <taxon>Bacillaceae</taxon>
        <taxon>Virgibacillus</taxon>
    </lineage>
</organism>
<keyword evidence="5 6" id="KW-0472">Membrane</keyword>
<evidence type="ECO:0000256" key="4">
    <source>
        <dbReference type="ARBA" id="ARBA00022989"/>
    </source>
</evidence>
<feature type="domain" description="RDD" evidence="7">
    <location>
        <begin position="6"/>
        <end position="133"/>
    </location>
</feature>
<evidence type="ECO:0000256" key="3">
    <source>
        <dbReference type="ARBA" id="ARBA00022692"/>
    </source>
</evidence>
<evidence type="ECO:0000256" key="2">
    <source>
        <dbReference type="ARBA" id="ARBA00022475"/>
    </source>
</evidence>
<dbReference type="EMBL" id="CP017962">
    <property type="protein sequence ID" value="APC47350.1"/>
    <property type="molecule type" value="Genomic_DNA"/>
</dbReference>
<dbReference type="KEGG" id="vhl:BME96_03830"/>
<evidence type="ECO:0000313" key="8">
    <source>
        <dbReference type="EMBL" id="APC47350.1"/>
    </source>
</evidence>
<name>A0AAC9NK16_VIRHA</name>
<dbReference type="InterPro" id="IPR010432">
    <property type="entry name" value="RDD"/>
</dbReference>
<proteinExistence type="predicted"/>
<comment type="subcellular location">
    <subcellularLocation>
        <location evidence="1">Cell membrane</location>
        <topology evidence="1">Multi-pass membrane protein</topology>
    </subcellularLocation>
</comment>
<evidence type="ECO:0000256" key="6">
    <source>
        <dbReference type="SAM" id="Phobius"/>
    </source>
</evidence>
<dbReference type="GeneID" id="71513513"/>
<keyword evidence="2" id="KW-1003">Cell membrane</keyword>
<dbReference type="PANTHER" id="PTHR36115:SF9">
    <property type="entry name" value="LMO1584 PROTEIN"/>
    <property type="match status" value="1"/>
</dbReference>
<feature type="transmembrane region" description="Helical" evidence="6">
    <location>
        <begin position="53"/>
        <end position="71"/>
    </location>
</feature>
<protein>
    <submittedName>
        <fullName evidence="8">RDD family protein</fullName>
    </submittedName>
</protein>
<accession>A0AAC9NK16</accession>
<reference evidence="8 9" key="1">
    <citation type="submission" date="2016-11" db="EMBL/GenBank/DDBJ databases">
        <title>Complete genome sequencing of Virgibacillus halodenitrificans PDB-F2.</title>
        <authorList>
            <person name="Sun Z."/>
            <person name="Zhou Y."/>
            <person name="Li H."/>
        </authorList>
    </citation>
    <scope>NUCLEOTIDE SEQUENCE [LARGE SCALE GENOMIC DNA]</scope>
    <source>
        <strain evidence="8 9">PDB-F2</strain>
    </source>
</reference>
<keyword evidence="4 6" id="KW-1133">Transmembrane helix</keyword>
<dbReference type="GO" id="GO:0005886">
    <property type="term" value="C:plasma membrane"/>
    <property type="evidence" value="ECO:0007669"/>
    <property type="project" value="UniProtKB-SubCell"/>
</dbReference>
<dbReference type="RefSeq" id="WP_019377079.1">
    <property type="nucleotide sequence ID" value="NZ_CP017962.1"/>
</dbReference>
<dbReference type="Proteomes" id="UP000182945">
    <property type="component" value="Chromosome"/>
</dbReference>
<feature type="transmembrane region" description="Helical" evidence="6">
    <location>
        <begin position="9"/>
        <end position="33"/>
    </location>
</feature>
<evidence type="ECO:0000256" key="1">
    <source>
        <dbReference type="ARBA" id="ARBA00004651"/>
    </source>
</evidence>
<gene>
    <name evidence="8" type="ORF">BME96_03830</name>
</gene>
<dbReference type="AlphaFoldDB" id="A0AAC9NK16"/>